<evidence type="ECO:0000313" key="2">
    <source>
        <dbReference type="EMBL" id="BAI61575.1"/>
    </source>
</evidence>
<dbReference type="RefSeq" id="WP_012900254.1">
    <property type="nucleotide sequence ID" value="NC_013665.1"/>
</dbReference>
<dbReference type="Proteomes" id="UP000001882">
    <property type="component" value="Chromosome"/>
</dbReference>
<evidence type="ECO:0000313" key="3">
    <source>
        <dbReference type="Proteomes" id="UP000001882"/>
    </source>
</evidence>
<accession>D1YYQ3</accession>
<dbReference type="STRING" id="304371.MCP_1503"/>
<reference evidence="3" key="3">
    <citation type="journal article" date="2011" name="PLoS ONE">
        <title>Genome sequence of a mesophilic hydrogenotrophic methanogen Methanocella paludicola, the first cultivated representative of the order Methanocellales.</title>
        <authorList>
            <person name="Sakai S."/>
            <person name="Takaki Y."/>
            <person name="Shimamura S."/>
            <person name="Sekine M."/>
            <person name="Tajima T."/>
            <person name="Kosugi H."/>
            <person name="Ichikawa N."/>
            <person name="Tasumi E."/>
            <person name="Hiraki A.T."/>
            <person name="Shimizu A."/>
            <person name="Kato Y."/>
            <person name="Nishiko R."/>
            <person name="Mori K."/>
            <person name="Fujita N."/>
            <person name="Imachi H."/>
            <person name="Takai K."/>
        </authorList>
    </citation>
    <scope>NUCLEOTIDE SEQUENCE [LARGE SCALE GENOMIC DNA]</scope>
    <source>
        <strain evidence="3">DSM 17711 / JCM 13418 / NBRC 101707 / SANAE</strain>
    </source>
</reference>
<dbReference type="OrthoDB" id="147349at2157"/>
<dbReference type="AlphaFoldDB" id="D1YYQ3"/>
<proteinExistence type="predicted"/>
<gene>
    <name evidence="2" type="ordered locus">MCP_1503</name>
</gene>
<dbReference type="GeneID" id="8681449"/>
<organism evidence="2 3">
    <name type="scientific">Methanocella paludicola (strain DSM 17711 / JCM 13418 / NBRC 101707 / SANAE)</name>
    <dbReference type="NCBI Taxonomy" id="304371"/>
    <lineage>
        <taxon>Archaea</taxon>
        <taxon>Methanobacteriati</taxon>
        <taxon>Methanobacteriota</taxon>
        <taxon>Stenosarchaea group</taxon>
        <taxon>Methanomicrobia</taxon>
        <taxon>Methanocellales</taxon>
        <taxon>Methanocellaceae</taxon>
        <taxon>Methanocella</taxon>
    </lineage>
</organism>
<protein>
    <recommendedName>
        <fullName evidence="1">Peptidase MA-like domain-containing protein</fullName>
    </recommendedName>
</protein>
<dbReference type="InParanoid" id="D1YYQ3"/>
<dbReference type="InterPro" id="IPR039568">
    <property type="entry name" value="Peptidase_MA-like_dom"/>
</dbReference>
<dbReference type="eggNOG" id="arCOG11112">
    <property type="taxonomic scope" value="Archaea"/>
</dbReference>
<reference evidence="2 3" key="2">
    <citation type="journal article" date="2008" name="Int. J. Syst. Evol. Microbiol.">
        <title>Methanocella paludicola gen. nov., sp. nov., a methane-producing archaeon, the first isolate of the lineage 'Rice Cluster I', and proposal of the new archaeal order Methanocellales ord. nov.</title>
        <authorList>
            <person name="Sakai S."/>
            <person name="Imachi H."/>
            <person name="Hanada S."/>
            <person name="Ohashi A."/>
            <person name="Harada H."/>
            <person name="Kamagata Y."/>
        </authorList>
    </citation>
    <scope>NUCLEOTIDE SEQUENCE [LARGE SCALE GENOMIC DNA]</scope>
    <source>
        <strain evidence="3">DSM 17711 / JCM 13418 / NBRC 101707 / SANAE</strain>
    </source>
</reference>
<dbReference type="EMBL" id="AP011532">
    <property type="protein sequence ID" value="BAI61575.1"/>
    <property type="molecule type" value="Genomic_DNA"/>
</dbReference>
<name>D1YYQ3_METPS</name>
<dbReference type="KEGG" id="mpd:MCP_1503"/>
<keyword evidence="3" id="KW-1185">Reference proteome</keyword>
<feature type="domain" description="Peptidase MA-like" evidence="1">
    <location>
        <begin position="118"/>
        <end position="243"/>
    </location>
</feature>
<dbReference type="Pfam" id="PF13485">
    <property type="entry name" value="Peptidase_MA_2"/>
    <property type="match status" value="1"/>
</dbReference>
<evidence type="ECO:0000259" key="1">
    <source>
        <dbReference type="Pfam" id="PF13485"/>
    </source>
</evidence>
<sequence>MKGWMAVTCIILALLAGTAGAMSIGETTRHFDIYFADPSTAGSSDGVGQTLESAYGDINKYLGTCPPHIKVLVVGKKTMDQVGEHVEAFSAWNNKSSAIVLRQETINDKKSLKVVSGHEICHLGLNNILATKDSKEFSWMEEGTCMVFSQEPFSDAKVSKYILSKGFMTPKEIADAVNNENYNITKNGYMQSYSLIKFMVKKYGPDAVVDMYKSGHTNFEKAFIESTGTDFGTFYAQWQSHVKTAASGSQTSSAWSFYPYIRNDMDLSEFLA</sequence>
<reference evidence="2 3" key="1">
    <citation type="journal article" date="2007" name="Appl. Environ. Microbiol.">
        <title>Isolation of key methanogens for global methane emission from rice paddy fields: a novel isolate affiliated with the clone cluster rice cluster I.</title>
        <authorList>
            <person name="Sakai S."/>
            <person name="Imachi H."/>
            <person name="Sekiguchi Y."/>
            <person name="Ohashi A."/>
            <person name="Harada H."/>
            <person name="Kamagata Y."/>
        </authorList>
    </citation>
    <scope>NUCLEOTIDE SEQUENCE [LARGE SCALE GENOMIC DNA]</scope>
    <source>
        <strain evidence="3">DSM 17711 / JCM 13418 / NBRC 101707 / SANAE</strain>
    </source>
</reference>